<dbReference type="InterPro" id="IPR001202">
    <property type="entry name" value="WW_dom"/>
</dbReference>
<keyword evidence="2" id="KW-0156">Chromatin regulator</keyword>
<feature type="compositionally biased region" description="Low complexity" evidence="4">
    <location>
        <begin position="143"/>
        <end position="153"/>
    </location>
</feature>
<evidence type="ECO:0000256" key="3">
    <source>
        <dbReference type="ARBA" id="ARBA00023242"/>
    </source>
</evidence>
<dbReference type="GO" id="GO:0000993">
    <property type="term" value="F:RNA polymerase II complex binding"/>
    <property type="evidence" value="ECO:0007669"/>
    <property type="project" value="TreeGrafter"/>
</dbReference>
<dbReference type="GO" id="GO:0003682">
    <property type="term" value="F:chromatin binding"/>
    <property type="evidence" value="ECO:0007669"/>
    <property type="project" value="TreeGrafter"/>
</dbReference>
<dbReference type="VEuPathDB" id="VectorBase:BGLB022514"/>
<feature type="domain" description="WW" evidence="5">
    <location>
        <begin position="216"/>
        <end position="243"/>
    </location>
</feature>
<comment type="subcellular location">
    <subcellularLocation>
        <location evidence="1">Nucleus</location>
    </subcellularLocation>
</comment>
<dbReference type="GO" id="GO:0010506">
    <property type="term" value="P:regulation of autophagy"/>
    <property type="evidence" value="ECO:0007669"/>
    <property type="project" value="TreeGrafter"/>
</dbReference>
<dbReference type="CDD" id="cd00201">
    <property type="entry name" value="WW"/>
    <property type="match status" value="1"/>
</dbReference>
<evidence type="ECO:0000256" key="1">
    <source>
        <dbReference type="ARBA" id="ARBA00004123"/>
    </source>
</evidence>
<dbReference type="PANTHER" id="PTHR15911:SF6">
    <property type="entry name" value="WW DOMAIN-CONTAINING ADAPTER PROTEIN WITH COILED-COIL"/>
    <property type="match status" value="1"/>
</dbReference>
<feature type="compositionally biased region" description="Polar residues" evidence="4">
    <location>
        <begin position="298"/>
        <end position="318"/>
    </location>
</feature>
<feature type="compositionally biased region" description="Basic and acidic residues" evidence="4">
    <location>
        <begin position="13"/>
        <end position="24"/>
    </location>
</feature>
<dbReference type="VEuPathDB" id="VectorBase:BGLAX_052692"/>
<evidence type="ECO:0000256" key="4">
    <source>
        <dbReference type="SAM" id="MobiDB-lite"/>
    </source>
</evidence>
<gene>
    <name evidence="6" type="primary">106060308</name>
</gene>
<dbReference type="PROSITE" id="PS01159">
    <property type="entry name" value="WW_DOMAIN_1"/>
    <property type="match status" value="1"/>
</dbReference>
<dbReference type="InterPro" id="IPR036020">
    <property type="entry name" value="WW_dom_sf"/>
</dbReference>
<feature type="compositionally biased region" description="Polar residues" evidence="4">
    <location>
        <begin position="413"/>
        <end position="423"/>
    </location>
</feature>
<organism evidence="6 7">
    <name type="scientific">Biomphalaria glabrata</name>
    <name type="common">Bloodfluke planorb</name>
    <name type="synonym">Freshwater snail</name>
    <dbReference type="NCBI Taxonomy" id="6526"/>
    <lineage>
        <taxon>Eukaryota</taxon>
        <taxon>Metazoa</taxon>
        <taxon>Spiralia</taxon>
        <taxon>Lophotrochozoa</taxon>
        <taxon>Mollusca</taxon>
        <taxon>Gastropoda</taxon>
        <taxon>Heterobranchia</taxon>
        <taxon>Euthyneura</taxon>
        <taxon>Panpulmonata</taxon>
        <taxon>Hygrophila</taxon>
        <taxon>Lymnaeoidea</taxon>
        <taxon>Planorbidae</taxon>
        <taxon>Biomphalaria</taxon>
    </lineage>
</organism>
<dbReference type="Proteomes" id="UP000076420">
    <property type="component" value="Unassembled WGS sequence"/>
</dbReference>
<name>A0A2C9KR24_BIOGL</name>
<dbReference type="PANTHER" id="PTHR15911">
    <property type="entry name" value="WW DOMAIN-CONTAINING ADAPTER PROTEIN WITH COILED-COIL"/>
    <property type="match status" value="1"/>
</dbReference>
<feature type="compositionally biased region" description="Basic and acidic residues" evidence="4">
    <location>
        <begin position="195"/>
        <end position="205"/>
    </location>
</feature>
<proteinExistence type="predicted"/>
<dbReference type="Pfam" id="PF00397">
    <property type="entry name" value="WW"/>
    <property type="match status" value="1"/>
</dbReference>
<feature type="compositionally biased region" description="Basic and acidic residues" evidence="4">
    <location>
        <begin position="116"/>
        <end position="142"/>
    </location>
</feature>
<feature type="compositionally biased region" description="Basic and acidic residues" evidence="4">
    <location>
        <begin position="400"/>
        <end position="412"/>
    </location>
</feature>
<feature type="compositionally biased region" description="Basic and acidic residues" evidence="4">
    <location>
        <begin position="319"/>
        <end position="349"/>
    </location>
</feature>
<feature type="compositionally biased region" description="Polar residues" evidence="4">
    <location>
        <begin position="45"/>
        <end position="54"/>
    </location>
</feature>
<feature type="region of interest" description="Disordered" evidence="4">
    <location>
        <begin position="615"/>
        <end position="638"/>
    </location>
</feature>
<dbReference type="InterPro" id="IPR038867">
    <property type="entry name" value="WAC"/>
</dbReference>
<feature type="region of interest" description="Disordered" evidence="4">
    <location>
        <begin position="1"/>
        <end position="216"/>
    </location>
</feature>
<evidence type="ECO:0000313" key="6">
    <source>
        <dbReference type="EnsemblMetazoa" id="BGLB022514-PA"/>
    </source>
</evidence>
<feature type="compositionally biased region" description="Polar residues" evidence="4">
    <location>
        <begin position="351"/>
        <end position="368"/>
    </location>
</feature>
<dbReference type="SMART" id="SM00456">
    <property type="entry name" value="WW"/>
    <property type="match status" value="1"/>
</dbReference>
<feature type="compositionally biased region" description="Low complexity" evidence="4">
    <location>
        <begin position="433"/>
        <end position="446"/>
    </location>
</feature>
<dbReference type="EnsemblMetazoa" id="BGLB022514-RA">
    <property type="protein sequence ID" value="BGLB022514-PA"/>
    <property type="gene ID" value="BGLB022514"/>
</dbReference>
<dbReference type="OrthoDB" id="10072039at2759"/>
<sequence>MVMHARKQPRLNDGYERKDTHLHQDMQYNSSLFTDDSDDDGPLNSRINSRNQNKPAYIERNKEKRGSLSLAEKKVSHYLATGSLGRPIPMETSFAFSGEPSSGADSHRSSAAPVGQRKERSGSQGERGGRDFNSHSGSKSEYKSSTPSSSSQQTEHRLPPQQHSSMLDYNSHPEKDKTPTSSSASNNGRQTISSSKEHSKDKEQVQKSAIRVCGDWSEHISSSGKRYYYNCKTEVSQWEKPKEWISELCKTPDHRSKDGRPRVLSQSHANKNAADIRAARHSSSSDHPQLEHARGHRNNSGENAAESQHSRDSMSVTQHFRDIRDPRDLSGSGRDTREFHKSSVDRLRTGGDSTPSNSYHPHNQRSGSTPGGNNGLSDLPLNADYKRSQTEGHGSSINTDYKRSGERRHRTDSQGSQRYNDTGQGPIDDMDISSSPSPSPSSFRSSAAGTPQLPPTSTPIATSTTSVHNPVSTAGMSHRSVSPIGNPIPTLVNRQAVGESGTYDKSKYFSFFKNGSPTPSDSSSQNAAINSLTAAAMKREETAKLTASLSNYYNEKLIGHVLGWQADLVEKQAAKLWEESVANGSLQISQISVQLKRARSQVRIAEIQSTLHEQRIMSSDQQRQEIENLKTPSSFLPS</sequence>
<dbReference type="PROSITE" id="PS50020">
    <property type="entry name" value="WW_DOMAIN_2"/>
    <property type="match status" value="1"/>
</dbReference>
<dbReference type="STRING" id="6526.A0A2C9KR24"/>
<feature type="compositionally biased region" description="Basic and acidic residues" evidence="4">
    <location>
        <begin position="250"/>
        <end position="261"/>
    </location>
</feature>
<feature type="compositionally biased region" description="Polar residues" evidence="4">
    <location>
        <begin position="179"/>
        <end position="194"/>
    </location>
</feature>
<evidence type="ECO:0000313" key="7">
    <source>
        <dbReference type="Proteomes" id="UP000076420"/>
    </source>
</evidence>
<feature type="compositionally biased region" description="Basic and acidic residues" evidence="4">
    <location>
        <begin position="57"/>
        <end position="75"/>
    </location>
</feature>
<dbReference type="Gene3D" id="2.20.70.10">
    <property type="match status" value="1"/>
</dbReference>
<dbReference type="GO" id="GO:0006325">
    <property type="term" value="P:chromatin organization"/>
    <property type="evidence" value="ECO:0007669"/>
    <property type="project" value="UniProtKB-KW"/>
</dbReference>
<accession>A0A2C9KR24</accession>
<protein>
    <recommendedName>
        <fullName evidence="5">WW domain-containing protein</fullName>
    </recommendedName>
</protein>
<evidence type="ECO:0000256" key="2">
    <source>
        <dbReference type="ARBA" id="ARBA00022853"/>
    </source>
</evidence>
<evidence type="ECO:0000259" key="5">
    <source>
        <dbReference type="PROSITE" id="PS50020"/>
    </source>
</evidence>
<dbReference type="SUPFAM" id="SSF51045">
    <property type="entry name" value="WW domain"/>
    <property type="match status" value="1"/>
</dbReference>
<feature type="region of interest" description="Disordered" evidence="4">
    <location>
        <begin position="250"/>
        <end position="491"/>
    </location>
</feature>
<dbReference type="GO" id="GO:1904263">
    <property type="term" value="P:positive regulation of TORC1 signaling"/>
    <property type="evidence" value="ECO:0007669"/>
    <property type="project" value="TreeGrafter"/>
</dbReference>
<reference evidence="6" key="1">
    <citation type="submission" date="2020-05" db="UniProtKB">
        <authorList>
            <consortium name="EnsemblMetazoa"/>
        </authorList>
    </citation>
    <scope>IDENTIFICATION</scope>
    <source>
        <strain evidence="6">BB02</strain>
    </source>
</reference>
<dbReference type="AlphaFoldDB" id="A0A2C9KR24"/>
<dbReference type="GO" id="GO:0005634">
    <property type="term" value="C:nucleus"/>
    <property type="evidence" value="ECO:0007669"/>
    <property type="project" value="UniProtKB-SubCell"/>
</dbReference>
<keyword evidence="3" id="KW-0539">Nucleus</keyword>
<dbReference type="KEGG" id="bgt:106060308"/>